<feature type="domain" description="HTH gntR-type" evidence="4">
    <location>
        <begin position="7"/>
        <end position="75"/>
    </location>
</feature>
<dbReference type="InterPro" id="IPR036388">
    <property type="entry name" value="WH-like_DNA-bd_sf"/>
</dbReference>
<keyword evidence="3" id="KW-0804">Transcription</keyword>
<dbReference type="PANTHER" id="PTHR38445">
    <property type="entry name" value="HTH-TYPE TRANSCRIPTIONAL REPRESSOR YTRA"/>
    <property type="match status" value="1"/>
</dbReference>
<dbReference type="Proteomes" id="UP001165302">
    <property type="component" value="Unassembled WGS sequence"/>
</dbReference>
<keyword evidence="2" id="KW-0238">DNA-binding</keyword>
<evidence type="ECO:0000259" key="4">
    <source>
        <dbReference type="PROSITE" id="PS50949"/>
    </source>
</evidence>
<evidence type="ECO:0000313" key="6">
    <source>
        <dbReference type="Proteomes" id="UP001165302"/>
    </source>
</evidence>
<reference evidence="5" key="1">
    <citation type="submission" date="2020-10" db="EMBL/GenBank/DDBJ databases">
        <authorList>
            <person name="Lu T."/>
            <person name="Wang Q."/>
            <person name="Han X."/>
        </authorList>
    </citation>
    <scope>NUCLEOTIDE SEQUENCE</scope>
    <source>
        <strain evidence="5">WQ 366</strain>
    </source>
</reference>
<organism evidence="5 6">
    <name type="scientific">Sphingobacterium bovistauri</name>
    <dbReference type="NCBI Taxonomy" id="2781959"/>
    <lineage>
        <taxon>Bacteria</taxon>
        <taxon>Pseudomonadati</taxon>
        <taxon>Bacteroidota</taxon>
        <taxon>Sphingobacteriia</taxon>
        <taxon>Sphingobacteriales</taxon>
        <taxon>Sphingobacteriaceae</taxon>
        <taxon>Sphingobacterium</taxon>
    </lineage>
</organism>
<dbReference type="InterPro" id="IPR000524">
    <property type="entry name" value="Tscrpt_reg_HTH_GntR"/>
</dbReference>
<dbReference type="CDD" id="cd07377">
    <property type="entry name" value="WHTH_GntR"/>
    <property type="match status" value="1"/>
</dbReference>
<dbReference type="Pfam" id="PF00392">
    <property type="entry name" value="GntR"/>
    <property type="match status" value="1"/>
</dbReference>
<protein>
    <submittedName>
        <fullName evidence="5">GntR family transcriptional regulator</fullName>
    </submittedName>
</protein>
<dbReference type="EMBL" id="JADEYP010000006">
    <property type="protein sequence ID" value="MCA5004508.1"/>
    <property type="molecule type" value="Genomic_DNA"/>
</dbReference>
<accession>A0ABS7Z2V2</accession>
<keyword evidence="6" id="KW-1185">Reference proteome</keyword>
<dbReference type="SMART" id="SM00345">
    <property type="entry name" value="HTH_GNTR"/>
    <property type="match status" value="1"/>
</dbReference>
<dbReference type="PROSITE" id="PS50949">
    <property type="entry name" value="HTH_GNTR"/>
    <property type="match status" value="1"/>
</dbReference>
<dbReference type="Gene3D" id="1.10.10.10">
    <property type="entry name" value="Winged helix-like DNA-binding domain superfamily/Winged helix DNA-binding domain"/>
    <property type="match status" value="1"/>
</dbReference>
<sequence>MDFNSNKPIYLQIVEYVYERILQLEWKEDHKVISVRDLATELEVNPNTVMRAYEKLQNDNIIYNKRGIGFFVVLEAATLIKNLRKESFIQNELKNDLYRAKLLGITQEEIINIYNQD</sequence>
<dbReference type="Gene3D" id="1.10.287.100">
    <property type="match status" value="1"/>
</dbReference>
<dbReference type="PANTHER" id="PTHR38445:SF10">
    <property type="entry name" value="GNTR-FAMILY TRANSCRIPTIONAL REGULATOR"/>
    <property type="match status" value="1"/>
</dbReference>
<evidence type="ECO:0000256" key="1">
    <source>
        <dbReference type="ARBA" id="ARBA00023015"/>
    </source>
</evidence>
<name>A0ABS7Z2V2_9SPHI</name>
<evidence type="ECO:0000313" key="5">
    <source>
        <dbReference type="EMBL" id="MCA5004508.1"/>
    </source>
</evidence>
<dbReference type="RefSeq" id="WP_225551893.1">
    <property type="nucleotide sequence ID" value="NZ_JADEYP010000006.1"/>
</dbReference>
<dbReference type="SUPFAM" id="SSF46785">
    <property type="entry name" value="Winged helix' DNA-binding domain"/>
    <property type="match status" value="1"/>
</dbReference>
<keyword evidence="1" id="KW-0805">Transcription regulation</keyword>
<dbReference type="InterPro" id="IPR036390">
    <property type="entry name" value="WH_DNA-bd_sf"/>
</dbReference>
<evidence type="ECO:0000256" key="2">
    <source>
        <dbReference type="ARBA" id="ARBA00023125"/>
    </source>
</evidence>
<comment type="caution">
    <text evidence="5">The sequence shown here is derived from an EMBL/GenBank/DDBJ whole genome shotgun (WGS) entry which is preliminary data.</text>
</comment>
<proteinExistence type="predicted"/>
<gene>
    <name evidence="5" type="ORF">IPZ78_04990</name>
</gene>
<evidence type="ECO:0000256" key="3">
    <source>
        <dbReference type="ARBA" id="ARBA00023163"/>
    </source>
</evidence>